<sequence length="291" mass="32914">MAEVKSTMVPDFEVKFLLNDSQVLDFASSKPNDELRAVFNLPSKAIRMNVQFLDTSSREIYNAGWSPRIRKIEGESGYELTYKKRYPIIDDQADGAIDASDLLTALNLAKDDGFDVTETNYDTQVEWGFQKQTLSISRKKKVKKDSVGKKEMGLPDEDESKKLLTEEIPGKFDNWSFQKWGRSLLSQAVIYGPVLAERYEGTWEGVEVDIEVWPLRSKESEAGMESIVEISFKSDNGNTAGDAHKALEIYLEEKGWLVPRDSLKTQLIMDRYGPQESDDSEEATGSYTTMA</sequence>
<reference evidence="2" key="2">
    <citation type="submission" date="2023-05" db="EMBL/GenBank/DDBJ databases">
        <authorList>
            <consortium name="Lawrence Berkeley National Laboratory"/>
            <person name="Steindorff A."/>
            <person name="Hensen N."/>
            <person name="Bonometti L."/>
            <person name="Westerberg I."/>
            <person name="Brannstrom I.O."/>
            <person name="Guillou S."/>
            <person name="Cros-Aarteil S."/>
            <person name="Calhoun S."/>
            <person name="Haridas S."/>
            <person name="Kuo A."/>
            <person name="Mondo S."/>
            <person name="Pangilinan J."/>
            <person name="Riley R."/>
            <person name="Labutti K."/>
            <person name="Andreopoulos B."/>
            <person name="Lipzen A."/>
            <person name="Chen C."/>
            <person name="Yanf M."/>
            <person name="Daum C."/>
            <person name="Ng V."/>
            <person name="Clum A."/>
            <person name="Ohm R."/>
            <person name="Martin F."/>
            <person name="Silar P."/>
            <person name="Natvig D."/>
            <person name="Lalanne C."/>
            <person name="Gautier V."/>
            <person name="Ament-Velasquez S.L."/>
            <person name="Kruys A."/>
            <person name="Hutchinson M.I."/>
            <person name="Powell A.J."/>
            <person name="Barry K."/>
            <person name="Miller A.N."/>
            <person name="Grigoriev I.V."/>
            <person name="Debuchy R."/>
            <person name="Gladieux P."/>
            <person name="Thoren M.H."/>
            <person name="Johannesson H."/>
        </authorList>
    </citation>
    <scope>NUCLEOTIDE SEQUENCE</scope>
    <source>
        <strain evidence="2">CBS 892.96</strain>
    </source>
</reference>
<reference evidence="2" key="1">
    <citation type="journal article" date="2023" name="Mol. Phylogenet. Evol.">
        <title>Genome-scale phylogeny and comparative genomics of the fungal order Sordariales.</title>
        <authorList>
            <person name="Hensen N."/>
            <person name="Bonometti L."/>
            <person name="Westerberg I."/>
            <person name="Brannstrom I.O."/>
            <person name="Guillou S."/>
            <person name="Cros-Aarteil S."/>
            <person name="Calhoun S."/>
            <person name="Haridas S."/>
            <person name="Kuo A."/>
            <person name="Mondo S."/>
            <person name="Pangilinan J."/>
            <person name="Riley R."/>
            <person name="LaButti K."/>
            <person name="Andreopoulos B."/>
            <person name="Lipzen A."/>
            <person name="Chen C."/>
            <person name="Yan M."/>
            <person name="Daum C."/>
            <person name="Ng V."/>
            <person name="Clum A."/>
            <person name="Steindorff A."/>
            <person name="Ohm R.A."/>
            <person name="Martin F."/>
            <person name="Silar P."/>
            <person name="Natvig D.O."/>
            <person name="Lalanne C."/>
            <person name="Gautier V."/>
            <person name="Ament-Velasquez S.L."/>
            <person name="Kruys A."/>
            <person name="Hutchinson M.I."/>
            <person name="Powell A.J."/>
            <person name="Barry K."/>
            <person name="Miller A.N."/>
            <person name="Grigoriev I.V."/>
            <person name="Debuchy R."/>
            <person name="Gladieux P."/>
            <person name="Hiltunen Thoren M."/>
            <person name="Johannesson H."/>
        </authorList>
    </citation>
    <scope>NUCLEOTIDE SEQUENCE</scope>
    <source>
        <strain evidence="2">CBS 892.96</strain>
    </source>
</reference>
<dbReference type="EMBL" id="MU866416">
    <property type="protein sequence ID" value="KAK4172512.1"/>
    <property type="molecule type" value="Genomic_DNA"/>
</dbReference>
<evidence type="ECO:0008006" key="4">
    <source>
        <dbReference type="Google" id="ProtNLM"/>
    </source>
</evidence>
<evidence type="ECO:0000313" key="2">
    <source>
        <dbReference type="EMBL" id="KAK4172512.1"/>
    </source>
</evidence>
<evidence type="ECO:0000313" key="3">
    <source>
        <dbReference type="Proteomes" id="UP001302321"/>
    </source>
</evidence>
<accession>A0AAN6W1D1</accession>
<organism evidence="2 3">
    <name type="scientific">Triangularia setosa</name>
    <dbReference type="NCBI Taxonomy" id="2587417"/>
    <lineage>
        <taxon>Eukaryota</taxon>
        <taxon>Fungi</taxon>
        <taxon>Dikarya</taxon>
        <taxon>Ascomycota</taxon>
        <taxon>Pezizomycotina</taxon>
        <taxon>Sordariomycetes</taxon>
        <taxon>Sordariomycetidae</taxon>
        <taxon>Sordariales</taxon>
        <taxon>Podosporaceae</taxon>
        <taxon>Triangularia</taxon>
    </lineage>
</organism>
<evidence type="ECO:0000256" key="1">
    <source>
        <dbReference type="SAM" id="MobiDB-lite"/>
    </source>
</evidence>
<proteinExistence type="predicted"/>
<feature type="region of interest" description="Disordered" evidence="1">
    <location>
        <begin position="271"/>
        <end position="291"/>
    </location>
</feature>
<protein>
    <recommendedName>
        <fullName evidence="4">CYTH domain-containing protein</fullName>
    </recommendedName>
</protein>
<dbReference type="Proteomes" id="UP001302321">
    <property type="component" value="Unassembled WGS sequence"/>
</dbReference>
<comment type="caution">
    <text evidence="2">The sequence shown here is derived from an EMBL/GenBank/DDBJ whole genome shotgun (WGS) entry which is preliminary data.</text>
</comment>
<dbReference type="AlphaFoldDB" id="A0AAN6W1D1"/>
<keyword evidence="3" id="KW-1185">Reference proteome</keyword>
<gene>
    <name evidence="2" type="ORF">QBC36DRAFT_390357</name>
</gene>
<name>A0AAN6W1D1_9PEZI</name>